<organism evidence="2 3">
    <name type="scientific">Lactobacillus hominis DSM 23910 = CRBIP 24.179</name>
    <dbReference type="NCBI Taxonomy" id="1423758"/>
    <lineage>
        <taxon>Bacteria</taxon>
        <taxon>Bacillati</taxon>
        <taxon>Bacillota</taxon>
        <taxon>Bacilli</taxon>
        <taxon>Lactobacillales</taxon>
        <taxon>Lactobacillaceae</taxon>
        <taxon>Lactobacillus</taxon>
    </lineage>
</organism>
<reference evidence="2 3" key="1">
    <citation type="submission" date="2012-06" db="EMBL/GenBank/DDBJ databases">
        <title>Draft Genome Sequence of Lactobacillus hominis Strain CRBIP 24.179T, isolated from human intestine.</title>
        <authorList>
            <person name="Cousin S."/>
            <person name="Ma L."/>
            <person name="Bizet C."/>
            <person name="Loux V."/>
            <person name="Bouchier C."/>
            <person name="Clermont D."/>
            <person name="Creno S."/>
        </authorList>
    </citation>
    <scope>NUCLEOTIDE SEQUENCE [LARGE SCALE GENOMIC DNA]</scope>
    <source>
        <strain evidence="3">CRBIP 24.179T</strain>
    </source>
</reference>
<keyword evidence="3" id="KW-1185">Reference proteome</keyword>
<sequence>MDTKIWYQAKPTDFKKAERLSEIKDLGIEGLYIDWNVSPHEQDIAKKIGFELVYSDPALNCDITKVIKKHIIDHEISAQELVNTLNQKKDELKENLTSVKGQDLQAVYQELALIVLIASNPVIPNSILADDHSQDWDKVASLLELKLKNKGLFANHNLKITVTESGLIEVILSANKTITGYFNTSLDALGFNSPADVIQNYLVGQLLPKGVVIKVE</sequence>
<dbReference type="STRING" id="1423758.FC41_GL000670"/>
<proteinExistence type="predicted"/>
<feature type="coiled-coil region" evidence="1">
    <location>
        <begin position="75"/>
        <end position="102"/>
    </location>
</feature>
<dbReference type="EMBL" id="CAKE01000013">
    <property type="protein sequence ID" value="CCI82046.1"/>
    <property type="molecule type" value="Genomic_DNA"/>
</dbReference>
<dbReference type="GeneID" id="82847269"/>
<dbReference type="PATRIC" id="fig|1423758.3.peg.676"/>
<dbReference type="AlphaFoldDB" id="I7JV15"/>
<dbReference type="Proteomes" id="UP000009320">
    <property type="component" value="Unassembled WGS sequence"/>
</dbReference>
<keyword evidence="1" id="KW-0175">Coiled coil</keyword>
<accession>I7JV15</accession>
<name>I7JV15_9LACO</name>
<protein>
    <submittedName>
        <fullName evidence="2">Uncharacterized protein</fullName>
    </submittedName>
</protein>
<evidence type="ECO:0000256" key="1">
    <source>
        <dbReference type="SAM" id="Coils"/>
    </source>
</evidence>
<dbReference type="OrthoDB" id="10005148at2"/>
<comment type="caution">
    <text evidence="2">The sequence shown here is derived from an EMBL/GenBank/DDBJ whole genome shotgun (WGS) entry which is preliminary data.</text>
</comment>
<dbReference type="RefSeq" id="WP_008471013.1">
    <property type="nucleotide sequence ID" value="NZ_AYZP01000015.1"/>
</dbReference>
<evidence type="ECO:0000313" key="3">
    <source>
        <dbReference type="Proteomes" id="UP000009320"/>
    </source>
</evidence>
<gene>
    <name evidence="2" type="ORF">BN55_01720</name>
</gene>
<evidence type="ECO:0000313" key="2">
    <source>
        <dbReference type="EMBL" id="CCI82046.1"/>
    </source>
</evidence>